<evidence type="ECO:0000256" key="3">
    <source>
        <dbReference type="ARBA" id="ARBA00023235"/>
    </source>
</evidence>
<name>A0A8T2T7P1_CERRI</name>
<dbReference type="PANTHER" id="PTHR11142:SF10">
    <property type="entry name" value="TRNA PSEUDOURIDINE SYNTHASE"/>
    <property type="match status" value="1"/>
</dbReference>
<gene>
    <name evidence="6" type="ORF">KP509_14G007000</name>
</gene>
<evidence type="ECO:0000313" key="6">
    <source>
        <dbReference type="EMBL" id="KAH7414707.1"/>
    </source>
</evidence>
<dbReference type="GO" id="GO:0031119">
    <property type="term" value="P:tRNA pseudouridine synthesis"/>
    <property type="evidence" value="ECO:0007669"/>
    <property type="project" value="TreeGrafter"/>
</dbReference>
<protein>
    <recommendedName>
        <fullName evidence="4">tRNA pseudouridine synthase</fullName>
        <ecNumber evidence="4">5.4.99.12</ecNumber>
    </recommendedName>
</protein>
<dbReference type="Proteomes" id="UP000825935">
    <property type="component" value="Chromosome 14"/>
</dbReference>
<dbReference type="SUPFAM" id="SSF55120">
    <property type="entry name" value="Pseudouridine synthase"/>
    <property type="match status" value="1"/>
</dbReference>
<reference evidence="6" key="1">
    <citation type="submission" date="2021-08" db="EMBL/GenBank/DDBJ databases">
        <title>WGS assembly of Ceratopteris richardii.</title>
        <authorList>
            <person name="Marchant D.B."/>
            <person name="Chen G."/>
            <person name="Jenkins J."/>
            <person name="Shu S."/>
            <person name="Leebens-Mack J."/>
            <person name="Grimwood J."/>
            <person name="Schmutz J."/>
            <person name="Soltis P."/>
            <person name="Soltis D."/>
            <person name="Chen Z.-H."/>
        </authorList>
    </citation>
    <scope>NUCLEOTIDE SEQUENCE</scope>
    <source>
        <strain evidence="6">Whitten #5841</strain>
        <tissue evidence="6">Leaf</tissue>
    </source>
</reference>
<keyword evidence="2 4" id="KW-0819">tRNA processing</keyword>
<evidence type="ECO:0000256" key="1">
    <source>
        <dbReference type="ARBA" id="ARBA00009375"/>
    </source>
</evidence>
<dbReference type="HAMAP" id="MF_00171">
    <property type="entry name" value="TruA"/>
    <property type="match status" value="1"/>
</dbReference>
<feature type="domain" description="Pseudouridine synthase I TruA alpha/beta" evidence="5">
    <location>
        <begin position="375"/>
        <end position="447"/>
    </location>
</feature>
<dbReference type="AlphaFoldDB" id="A0A8T2T7P1"/>
<dbReference type="InterPro" id="IPR020095">
    <property type="entry name" value="PsdUridine_synth_TruA_C"/>
</dbReference>
<dbReference type="OMA" id="GYTEFDP"/>
<keyword evidence="7" id="KW-1185">Reference proteome</keyword>
<evidence type="ECO:0000256" key="2">
    <source>
        <dbReference type="ARBA" id="ARBA00022694"/>
    </source>
</evidence>
<dbReference type="PANTHER" id="PTHR11142">
    <property type="entry name" value="PSEUDOURIDYLATE SYNTHASE"/>
    <property type="match status" value="1"/>
</dbReference>
<dbReference type="Gene3D" id="3.30.70.580">
    <property type="entry name" value="Pseudouridine synthase I, catalytic domain, N-terminal subdomain"/>
    <property type="match status" value="1"/>
</dbReference>
<dbReference type="EMBL" id="CM035419">
    <property type="protein sequence ID" value="KAH7414707.1"/>
    <property type="molecule type" value="Genomic_DNA"/>
</dbReference>
<organism evidence="6 7">
    <name type="scientific">Ceratopteris richardii</name>
    <name type="common">Triangle waterfern</name>
    <dbReference type="NCBI Taxonomy" id="49495"/>
    <lineage>
        <taxon>Eukaryota</taxon>
        <taxon>Viridiplantae</taxon>
        <taxon>Streptophyta</taxon>
        <taxon>Embryophyta</taxon>
        <taxon>Tracheophyta</taxon>
        <taxon>Polypodiopsida</taxon>
        <taxon>Polypodiidae</taxon>
        <taxon>Polypodiales</taxon>
        <taxon>Pteridineae</taxon>
        <taxon>Pteridaceae</taxon>
        <taxon>Parkerioideae</taxon>
        <taxon>Ceratopteris</taxon>
    </lineage>
</organism>
<accession>A0A8T2T7P1</accession>
<comment type="similarity">
    <text evidence="1 4">Belongs to the tRNA pseudouridine synthase TruA family.</text>
</comment>
<proteinExistence type="inferred from homology"/>
<dbReference type="Gene3D" id="3.30.70.660">
    <property type="entry name" value="Pseudouridine synthase I, catalytic domain, C-terminal subdomain"/>
    <property type="match status" value="1"/>
</dbReference>
<evidence type="ECO:0000256" key="4">
    <source>
        <dbReference type="RuleBase" id="RU003792"/>
    </source>
</evidence>
<evidence type="ECO:0000313" key="7">
    <source>
        <dbReference type="Proteomes" id="UP000825935"/>
    </source>
</evidence>
<dbReference type="GO" id="GO:0003723">
    <property type="term" value="F:RNA binding"/>
    <property type="evidence" value="ECO:0007669"/>
    <property type="project" value="InterPro"/>
</dbReference>
<keyword evidence="3 4" id="KW-0413">Isomerase</keyword>
<dbReference type="InterPro" id="IPR001406">
    <property type="entry name" value="PsdUridine_synth_TruA"/>
</dbReference>
<dbReference type="GO" id="GO:0160147">
    <property type="term" value="F:tRNA pseudouridine(38-40) synthase activity"/>
    <property type="evidence" value="ECO:0007669"/>
    <property type="project" value="UniProtKB-EC"/>
</dbReference>
<evidence type="ECO:0000259" key="5">
    <source>
        <dbReference type="Pfam" id="PF01416"/>
    </source>
</evidence>
<comment type="catalytic activity">
    <reaction evidence="4">
        <text>uridine(38/39/40) in tRNA = pseudouridine(38/39/40) in tRNA</text>
        <dbReference type="Rhea" id="RHEA:22376"/>
        <dbReference type="Rhea" id="RHEA-COMP:10085"/>
        <dbReference type="Rhea" id="RHEA-COMP:10087"/>
        <dbReference type="ChEBI" id="CHEBI:65314"/>
        <dbReference type="ChEBI" id="CHEBI:65315"/>
        <dbReference type="EC" id="5.4.99.12"/>
    </reaction>
</comment>
<dbReference type="OrthoDB" id="271910at2759"/>
<dbReference type="Pfam" id="PF01416">
    <property type="entry name" value="PseudoU_synth_1"/>
    <property type="match status" value="2"/>
</dbReference>
<dbReference type="InterPro" id="IPR020103">
    <property type="entry name" value="PsdUridine_synth_cat_dom_sf"/>
</dbReference>
<dbReference type="EC" id="5.4.99.12" evidence="4"/>
<feature type="domain" description="Pseudouridine synthase I TruA alpha/beta" evidence="5">
    <location>
        <begin position="172"/>
        <end position="280"/>
    </location>
</feature>
<dbReference type="InterPro" id="IPR020094">
    <property type="entry name" value="TruA/RsuA/RluB/E/F_N"/>
</dbReference>
<comment type="caution">
    <text evidence="6">The sequence shown here is derived from an EMBL/GenBank/DDBJ whole genome shotgun (WGS) entry which is preliminary data.</text>
</comment>
<dbReference type="FunFam" id="3.30.70.660:FF:000019">
    <property type="entry name" value="tRNA pseudouridine synthase"/>
    <property type="match status" value="1"/>
</dbReference>
<sequence length="462" mass="52311">MKHFTFDSYRRTFHSDSRMQLLRARTYVQLAVRSRRRFSAHCIESAMSEHDGAPLSTDSFNVKSKEASWVHYRHEDGLDDYRWTTKECHRILEDRPWEEVLKFYARVAAGKLSLSDLNFYWNSDYADSVETACLKDLAASIDVPRELEDSSIPSKVLKGGKWDRRTFKILLAYDGSAFMGWQKQNGLHTIQGLLEQALGKFCDGKRITSLKSEGFDVDAAVVVAGRTDRGVHAVGQVCSFYTWRSDVCSDDVREHINLLEPKALRAISVDEVPRTFHPNFSAKWRHYLYILPLQDNYLHDTCEVESQNADSKNVVKPKMIDASSINEMLSYLEGKQLSFTIFARDTKASRSRGPPTECFIYHARAAIAELPNMEQGSKQRSQVLCIELVANRFLRKMVRVLVATSIREAAAGASHDILVRLTEASCRRASAPPAPACGLCLTEVGYNDLSYSNLLIKTTVNS</sequence>
<dbReference type="InterPro" id="IPR020097">
    <property type="entry name" value="PsdUridine_synth_TruA_a/b_dom"/>
</dbReference>